<organism evidence="3 4">
    <name type="scientific">Cellulomonas humilata</name>
    <dbReference type="NCBI Taxonomy" id="144055"/>
    <lineage>
        <taxon>Bacteria</taxon>
        <taxon>Bacillati</taxon>
        <taxon>Actinomycetota</taxon>
        <taxon>Actinomycetes</taxon>
        <taxon>Micrococcales</taxon>
        <taxon>Cellulomonadaceae</taxon>
        <taxon>Cellulomonas</taxon>
    </lineage>
</organism>
<proteinExistence type="predicted"/>
<feature type="compositionally biased region" description="Low complexity" evidence="1">
    <location>
        <begin position="69"/>
        <end position="81"/>
    </location>
</feature>
<dbReference type="InterPro" id="IPR057561">
    <property type="entry name" value="NADase_transloc"/>
</dbReference>
<evidence type="ECO:0000256" key="2">
    <source>
        <dbReference type="SAM" id="Phobius"/>
    </source>
</evidence>
<keyword evidence="4" id="KW-1185">Reference proteome</keyword>
<feature type="region of interest" description="Disordered" evidence="1">
    <location>
        <begin position="34"/>
        <end position="119"/>
    </location>
</feature>
<name>A0A7Y6DWA7_9CELL</name>
<accession>A0A7Y6DWA7</accession>
<evidence type="ECO:0000313" key="4">
    <source>
        <dbReference type="Proteomes" id="UP000565724"/>
    </source>
</evidence>
<sequence>MIVCPQCGSASKADEQFCGVCGAYLVWDAGAPEVSPGAEAAPPEEPATEPPPTALPNETAPPARREAGPQDAPVAAAALLATPPPAPPEARSQQPAAVRPGVPKPAPTPRPAALDEPEPSPGDLVCGTCGAGNAASRKFCRRCGASLADARVQARRSWWSRLWRPEPKHGPVAGYRPTLRRRRFPTRPVVAVVVLGALVGLGLAFRPEIERARITVVDRVQGNVAVNPTDVVASSARADRPASQARDGATNLAWSPADPGDGVGQYLDLPFAQPFRLTRVIVHAGASTVEKEYLTGSSPQVLTLTAITAAGTQQVVEIPLADRVGLQSAAVGIDDVVGVRLTISSTYRATPETYVAIAEVEFRGRT</sequence>
<dbReference type="NCBIfam" id="NF047619">
    <property type="entry name" value="NADase_discoid"/>
    <property type="match status" value="1"/>
</dbReference>
<keyword evidence="2" id="KW-1133">Transmembrane helix</keyword>
<evidence type="ECO:0000256" key="1">
    <source>
        <dbReference type="SAM" id="MobiDB-lite"/>
    </source>
</evidence>
<dbReference type="EMBL" id="JABMCI010000034">
    <property type="protein sequence ID" value="NUU15787.1"/>
    <property type="molecule type" value="Genomic_DNA"/>
</dbReference>
<dbReference type="RefSeq" id="WP_175345697.1">
    <property type="nucleotide sequence ID" value="NZ_JABMCI010000034.1"/>
</dbReference>
<protein>
    <submittedName>
        <fullName evidence="3">Zinc ribbon domain-containing protein</fullName>
    </submittedName>
</protein>
<keyword evidence="2" id="KW-0472">Membrane</keyword>
<evidence type="ECO:0000313" key="3">
    <source>
        <dbReference type="EMBL" id="NUU15787.1"/>
    </source>
</evidence>
<dbReference type="Proteomes" id="UP000565724">
    <property type="component" value="Unassembled WGS sequence"/>
</dbReference>
<feature type="compositionally biased region" description="Pro residues" evidence="1">
    <location>
        <begin position="43"/>
        <end position="54"/>
    </location>
</feature>
<keyword evidence="2" id="KW-0812">Transmembrane</keyword>
<gene>
    <name evidence="3" type="ORF">HP550_00795</name>
</gene>
<comment type="caution">
    <text evidence="3">The sequence shown here is derived from an EMBL/GenBank/DDBJ whole genome shotgun (WGS) entry which is preliminary data.</text>
</comment>
<reference evidence="3 4" key="1">
    <citation type="submission" date="2020-05" db="EMBL/GenBank/DDBJ databases">
        <title>Genome Sequencing of Type Strains.</title>
        <authorList>
            <person name="Lemaire J.F."/>
            <person name="Inderbitzin P."/>
            <person name="Gregorio O.A."/>
            <person name="Collins S.B."/>
            <person name="Wespe N."/>
            <person name="Knight-Connoni V."/>
        </authorList>
    </citation>
    <scope>NUCLEOTIDE SEQUENCE [LARGE SCALE GENOMIC DNA]</scope>
    <source>
        <strain evidence="3 4">ATCC 25174</strain>
    </source>
</reference>
<dbReference type="AlphaFoldDB" id="A0A7Y6DWA7"/>
<feature type="transmembrane region" description="Helical" evidence="2">
    <location>
        <begin position="188"/>
        <end position="205"/>
    </location>
</feature>